<evidence type="ECO:0000313" key="1">
    <source>
        <dbReference type="EMBL" id="KAA3479173.1"/>
    </source>
</evidence>
<evidence type="ECO:0000313" key="2">
    <source>
        <dbReference type="Proteomes" id="UP000325315"/>
    </source>
</evidence>
<keyword evidence="2" id="KW-1185">Reference proteome</keyword>
<gene>
    <name evidence="1" type="ORF">EPI10_019710</name>
</gene>
<dbReference type="EMBL" id="SMMG02000003">
    <property type="protein sequence ID" value="KAA3479173.1"/>
    <property type="molecule type" value="Genomic_DNA"/>
</dbReference>
<protein>
    <submittedName>
        <fullName evidence="1">Ethylene-responsive transcription factor RAP2-12-like</fullName>
    </submittedName>
</protein>
<sequence length="69" mass="7519">MILSLLNKMNLVKICCEVEVKTKLYACLSLACTAFRDSTLVGSNGLRCLSLFLSVGASFRFSVSALLRV</sequence>
<comment type="caution">
    <text evidence="1">The sequence shown here is derived from an EMBL/GenBank/DDBJ whole genome shotgun (WGS) entry which is preliminary data.</text>
</comment>
<reference evidence="2" key="1">
    <citation type="journal article" date="2019" name="Plant Biotechnol. J.">
        <title>Genome sequencing of the Australian wild diploid species Gossypium australe highlights disease resistance and delayed gland morphogenesis.</title>
        <authorList>
            <person name="Cai Y."/>
            <person name="Cai X."/>
            <person name="Wang Q."/>
            <person name="Wang P."/>
            <person name="Zhang Y."/>
            <person name="Cai C."/>
            <person name="Xu Y."/>
            <person name="Wang K."/>
            <person name="Zhou Z."/>
            <person name="Wang C."/>
            <person name="Geng S."/>
            <person name="Li B."/>
            <person name="Dong Q."/>
            <person name="Hou Y."/>
            <person name="Wang H."/>
            <person name="Ai P."/>
            <person name="Liu Z."/>
            <person name="Yi F."/>
            <person name="Sun M."/>
            <person name="An G."/>
            <person name="Cheng J."/>
            <person name="Zhang Y."/>
            <person name="Shi Q."/>
            <person name="Xie Y."/>
            <person name="Shi X."/>
            <person name="Chang Y."/>
            <person name="Huang F."/>
            <person name="Chen Y."/>
            <person name="Hong S."/>
            <person name="Mi L."/>
            <person name="Sun Q."/>
            <person name="Zhang L."/>
            <person name="Zhou B."/>
            <person name="Peng R."/>
            <person name="Zhang X."/>
            <person name="Liu F."/>
        </authorList>
    </citation>
    <scope>NUCLEOTIDE SEQUENCE [LARGE SCALE GENOMIC DNA]</scope>
    <source>
        <strain evidence="2">cv. PA1801</strain>
    </source>
</reference>
<organism evidence="1 2">
    <name type="scientific">Gossypium australe</name>
    <dbReference type="NCBI Taxonomy" id="47621"/>
    <lineage>
        <taxon>Eukaryota</taxon>
        <taxon>Viridiplantae</taxon>
        <taxon>Streptophyta</taxon>
        <taxon>Embryophyta</taxon>
        <taxon>Tracheophyta</taxon>
        <taxon>Spermatophyta</taxon>
        <taxon>Magnoliopsida</taxon>
        <taxon>eudicotyledons</taxon>
        <taxon>Gunneridae</taxon>
        <taxon>Pentapetalae</taxon>
        <taxon>rosids</taxon>
        <taxon>malvids</taxon>
        <taxon>Malvales</taxon>
        <taxon>Malvaceae</taxon>
        <taxon>Malvoideae</taxon>
        <taxon>Gossypium</taxon>
    </lineage>
</organism>
<name>A0A5B6WCM0_9ROSI</name>
<dbReference type="AlphaFoldDB" id="A0A5B6WCM0"/>
<proteinExistence type="predicted"/>
<dbReference type="OrthoDB" id="668733at2759"/>
<dbReference type="Proteomes" id="UP000325315">
    <property type="component" value="Unassembled WGS sequence"/>
</dbReference>
<accession>A0A5B6WCM0</accession>